<dbReference type="InterPro" id="IPR053058">
    <property type="entry name" value="Mulikevirus_tape_measure"/>
</dbReference>
<feature type="transmembrane region" description="Helical" evidence="2">
    <location>
        <begin position="307"/>
        <end position="329"/>
    </location>
</feature>
<name>A0A6J5P9Q8_9CAUD</name>
<dbReference type="PANTHER" id="PTHR38812:SF2">
    <property type="entry name" value="MU-LIKE PROPHAGE FLUMU PROTEIN GP42"/>
    <property type="match status" value="1"/>
</dbReference>
<keyword evidence="2" id="KW-1133">Transmembrane helix</keyword>
<feature type="domain" description="Tape measure protein N-terminal" evidence="3">
    <location>
        <begin position="61"/>
        <end position="237"/>
    </location>
</feature>
<keyword evidence="2" id="KW-0472">Membrane</keyword>
<accession>A0A6J5P9Q8</accession>
<gene>
    <name evidence="4" type="ORF">UFOVP836_49</name>
</gene>
<dbReference type="Pfam" id="PF20155">
    <property type="entry name" value="TMP_3"/>
    <property type="match status" value="1"/>
</dbReference>
<dbReference type="GO" id="GO:0098003">
    <property type="term" value="P:viral tail assembly"/>
    <property type="evidence" value="ECO:0007669"/>
    <property type="project" value="UniProtKB-KW"/>
</dbReference>
<organism evidence="4">
    <name type="scientific">uncultured Caudovirales phage</name>
    <dbReference type="NCBI Taxonomy" id="2100421"/>
    <lineage>
        <taxon>Viruses</taxon>
        <taxon>Duplodnaviria</taxon>
        <taxon>Heunggongvirae</taxon>
        <taxon>Uroviricota</taxon>
        <taxon>Caudoviricetes</taxon>
        <taxon>Peduoviridae</taxon>
        <taxon>Maltschvirus</taxon>
        <taxon>Maltschvirus maltsch</taxon>
    </lineage>
</organism>
<keyword evidence="1" id="KW-1245">Viral tail assembly</keyword>
<dbReference type="PANTHER" id="PTHR38812">
    <property type="entry name" value="MU-LIKE PROPHAGE FLUMU PROTEIN GP42"/>
    <property type="match status" value="1"/>
</dbReference>
<sequence>MASLIVKITGDASGFKGVAGSVGRDLDSITSKTEKVSGAIGSLGSSLSIGLTAPILALGAGVIKTAADMESLRLGLASVAKGADTTEVQLKRLKEVAKLPGLGFSEAIQGSVRLQSAGFSAQLAERSLKAFGNALATVGKGKADLDGVTLALSQIASKGKISAEEINQLAERVPQIRVAMKAAFGTADTEVLQKAGIGAEEFVTRVVAQLEKLKQVSGGTKNSLENLADKFKETADRIGSKMLPAVNELLPKLESLAGLAGDAVDGFTKLPNEVQNTALALGAVAIAAGPVIKAFQSMQAGLASIQLAAGLAGVGLATLFGAVVIAGIVQTMSAIDQLRAKTKAYYDDLERRRTGKQDIIAGQENAGLGGVRTRESFITPEASNVAEKYKIDLKGISEELGLLGKKTVVAKENTLDLAKGMAKASDEIKVNSVAGLDARGALSKTSLVYIEMLQRTKAGVETVKNAMYDYITAGSIYGKQIGTHAALFDEAGLAATQYAISLGNIRRELENMPAAKVQDITVNQRRGTVLETQDILGSSSTLSQSQRVAQAEADLARIKQLNAEGKATGNDVIAAQQNLKKAMEETGKVATTSGQKQTKAMQQVSTVITDLSRGIADIIFKGGKFGDMMANVAKQAGQAITRELIEGALKRLGESLLGIGSTMGKVFGSGGTGVVKSVSGSMGDLGGAAAKTGGIGGAASAASSGLVGIVGAVGSVVSAISGVIGNFQMAGMNKSLDLIEHEVRYSQIHLLNTLNKANEYWPYMKTCWESLIRMEQRGAGLAGGGVQVNMAGAYLLTDAALDDFIERFSRRLKTQGL</sequence>
<proteinExistence type="predicted"/>
<evidence type="ECO:0000313" key="4">
    <source>
        <dbReference type="EMBL" id="CAB4166686.1"/>
    </source>
</evidence>
<keyword evidence="1" id="KW-1188">Viral release from host cell</keyword>
<reference evidence="4" key="1">
    <citation type="submission" date="2020-04" db="EMBL/GenBank/DDBJ databases">
        <authorList>
            <person name="Chiriac C."/>
            <person name="Salcher M."/>
            <person name="Ghai R."/>
            <person name="Kavagutti S V."/>
        </authorList>
    </citation>
    <scope>NUCLEOTIDE SEQUENCE</scope>
</reference>
<keyword evidence="2" id="KW-0812">Transmembrane</keyword>
<dbReference type="EMBL" id="LR796794">
    <property type="protein sequence ID" value="CAB4166686.1"/>
    <property type="molecule type" value="Genomic_DNA"/>
</dbReference>
<evidence type="ECO:0000259" key="3">
    <source>
        <dbReference type="Pfam" id="PF20155"/>
    </source>
</evidence>
<feature type="transmembrane region" description="Helical" evidence="2">
    <location>
        <begin position="277"/>
        <end position="295"/>
    </location>
</feature>
<protein>
    <submittedName>
        <fullName evidence="4">Caudovirus, tape measure, N-terminal</fullName>
    </submittedName>
</protein>
<evidence type="ECO:0000256" key="1">
    <source>
        <dbReference type="ARBA" id="ARBA00022465"/>
    </source>
</evidence>
<dbReference type="NCBIfam" id="TIGR02675">
    <property type="entry name" value="tape_meas_nterm"/>
    <property type="match status" value="1"/>
</dbReference>
<evidence type="ECO:0000256" key="2">
    <source>
        <dbReference type="SAM" id="Phobius"/>
    </source>
</evidence>
<dbReference type="InterPro" id="IPR013491">
    <property type="entry name" value="Tape_meas_N"/>
</dbReference>